<evidence type="ECO:0000313" key="2">
    <source>
        <dbReference type="Proteomes" id="UP001597417"/>
    </source>
</evidence>
<protein>
    <submittedName>
        <fullName evidence="1">Carboxymuconolactone decarboxylase family protein</fullName>
    </submittedName>
</protein>
<organism evidence="1 2">
    <name type="scientific">Amycolatopsis pigmentata</name>
    <dbReference type="NCBI Taxonomy" id="450801"/>
    <lineage>
        <taxon>Bacteria</taxon>
        <taxon>Bacillati</taxon>
        <taxon>Actinomycetota</taxon>
        <taxon>Actinomycetes</taxon>
        <taxon>Pseudonocardiales</taxon>
        <taxon>Pseudonocardiaceae</taxon>
        <taxon>Amycolatopsis</taxon>
    </lineage>
</organism>
<keyword evidence="2" id="KW-1185">Reference proteome</keyword>
<comment type="caution">
    <text evidence="1">The sequence shown here is derived from an EMBL/GenBank/DDBJ whole genome shotgun (WGS) entry which is preliminary data.</text>
</comment>
<sequence length="203" mass="22483">MLKHPSTGERDWGGRLPLAESGTLDDKQRALADRLHELSVPWAEQAGFVATTDDGYLIGPWSLLTQQPGPGRAFNDWIRADREASSLPGNVRESIILTIAAFWQADYEIYSHKAVSRHVGMSESVIEGLLNHEPNDDFSAAELAAHTFTDELVRARRVSEETYRRALEEFGQTGVIDMVHLIGIYLAMAALLNAFEIPAPDTP</sequence>
<dbReference type="InterPro" id="IPR029032">
    <property type="entry name" value="AhpD-like"/>
</dbReference>
<evidence type="ECO:0000313" key="1">
    <source>
        <dbReference type="EMBL" id="MFD2415884.1"/>
    </source>
</evidence>
<dbReference type="RefSeq" id="WP_378262090.1">
    <property type="nucleotide sequence ID" value="NZ_JBHUKR010000004.1"/>
</dbReference>
<dbReference type="PANTHER" id="PTHR34846:SF11">
    <property type="entry name" value="4-CARBOXYMUCONOLACTONE DECARBOXYLASE FAMILY PROTEIN (AFU_ORTHOLOGUE AFUA_6G11590)"/>
    <property type="match status" value="1"/>
</dbReference>
<name>A0ABW5FLF6_9PSEU</name>
<dbReference type="SUPFAM" id="SSF69118">
    <property type="entry name" value="AhpD-like"/>
    <property type="match status" value="1"/>
</dbReference>
<accession>A0ABW5FLF6</accession>
<dbReference type="Proteomes" id="UP001597417">
    <property type="component" value="Unassembled WGS sequence"/>
</dbReference>
<dbReference type="PANTHER" id="PTHR34846">
    <property type="entry name" value="4-CARBOXYMUCONOLACTONE DECARBOXYLASE FAMILY PROTEIN (AFU_ORTHOLOGUE AFUA_6G11590)"/>
    <property type="match status" value="1"/>
</dbReference>
<dbReference type="Gene3D" id="1.20.1290.10">
    <property type="entry name" value="AhpD-like"/>
    <property type="match status" value="1"/>
</dbReference>
<proteinExistence type="predicted"/>
<dbReference type="EMBL" id="JBHUKR010000004">
    <property type="protein sequence ID" value="MFD2415884.1"/>
    <property type="molecule type" value="Genomic_DNA"/>
</dbReference>
<reference evidence="2" key="1">
    <citation type="journal article" date="2019" name="Int. J. Syst. Evol. Microbiol.">
        <title>The Global Catalogue of Microorganisms (GCM) 10K type strain sequencing project: providing services to taxonomists for standard genome sequencing and annotation.</title>
        <authorList>
            <consortium name="The Broad Institute Genomics Platform"/>
            <consortium name="The Broad Institute Genome Sequencing Center for Infectious Disease"/>
            <person name="Wu L."/>
            <person name="Ma J."/>
        </authorList>
    </citation>
    <scope>NUCLEOTIDE SEQUENCE [LARGE SCALE GENOMIC DNA]</scope>
    <source>
        <strain evidence="2">CGMCC 4.7645</strain>
    </source>
</reference>
<gene>
    <name evidence="1" type="ORF">ACFSXZ_06040</name>
</gene>